<sequence length="139" mass="14918">MPTSVASADMARVLLDSTVLIDALRGRPAGERLRALRRQGDEPWTCAISIEEIWRGLLPGEEVAAQRLVRGLRCAPLGPSEGIRAGQWRGQFASRGITLHQADCLIAAAAAGIEARLATGNPGDFPMAEITVEHWPVGR</sequence>
<protein>
    <recommendedName>
        <fullName evidence="8">Ribonuclease VapC</fullName>
        <shortName evidence="8">RNase VapC</shortName>
        <ecNumber evidence="8">3.1.-.-</ecNumber>
    </recommendedName>
    <alternativeName>
        <fullName evidence="8">Toxin VapC</fullName>
    </alternativeName>
</protein>
<keyword evidence="6 8" id="KW-0460">Magnesium</keyword>
<dbReference type="Pfam" id="PF01850">
    <property type="entry name" value="PIN"/>
    <property type="match status" value="1"/>
</dbReference>
<organism evidence="10 11">
    <name type="scientific">Mycobacterium botniense</name>
    <dbReference type="NCBI Taxonomy" id="84962"/>
    <lineage>
        <taxon>Bacteria</taxon>
        <taxon>Bacillati</taxon>
        <taxon>Actinomycetota</taxon>
        <taxon>Actinomycetes</taxon>
        <taxon>Mycobacteriales</taxon>
        <taxon>Mycobacteriaceae</taxon>
        <taxon>Mycobacterium</taxon>
    </lineage>
</organism>
<accession>A0A7I9Y0N8</accession>
<comment type="caution">
    <text evidence="10">The sequence shown here is derived from an EMBL/GenBank/DDBJ whole genome shotgun (WGS) entry which is preliminary data.</text>
</comment>
<dbReference type="PANTHER" id="PTHR33653">
    <property type="entry name" value="RIBONUCLEASE VAPC2"/>
    <property type="match status" value="1"/>
</dbReference>
<evidence type="ECO:0000313" key="11">
    <source>
        <dbReference type="Proteomes" id="UP000465361"/>
    </source>
</evidence>
<dbReference type="InterPro" id="IPR002716">
    <property type="entry name" value="PIN_dom"/>
</dbReference>
<dbReference type="Gene3D" id="3.40.50.1010">
    <property type="entry name" value="5'-nuclease"/>
    <property type="match status" value="1"/>
</dbReference>
<dbReference type="HAMAP" id="MF_00265">
    <property type="entry name" value="VapC_Nob1"/>
    <property type="match status" value="1"/>
</dbReference>
<evidence type="ECO:0000256" key="7">
    <source>
        <dbReference type="ARBA" id="ARBA00038093"/>
    </source>
</evidence>
<evidence type="ECO:0000256" key="8">
    <source>
        <dbReference type="HAMAP-Rule" id="MF_00265"/>
    </source>
</evidence>
<feature type="domain" description="PIN" evidence="9">
    <location>
        <begin position="13"/>
        <end position="121"/>
    </location>
</feature>
<comment type="similarity">
    <text evidence="7 8">Belongs to the PINc/VapC protein family.</text>
</comment>
<proteinExistence type="inferred from homology"/>
<dbReference type="EC" id="3.1.-.-" evidence="8"/>
<evidence type="ECO:0000259" key="9">
    <source>
        <dbReference type="Pfam" id="PF01850"/>
    </source>
</evidence>
<dbReference type="Proteomes" id="UP000465361">
    <property type="component" value="Unassembled WGS sequence"/>
</dbReference>
<keyword evidence="5 8" id="KW-0378">Hydrolase</keyword>
<comment type="cofactor">
    <cofactor evidence="1 8">
        <name>Mg(2+)</name>
        <dbReference type="ChEBI" id="CHEBI:18420"/>
    </cofactor>
</comment>
<dbReference type="InterPro" id="IPR050556">
    <property type="entry name" value="Type_II_TA_system_RNase"/>
</dbReference>
<keyword evidence="4 8" id="KW-0479">Metal-binding</keyword>
<dbReference type="GO" id="GO:0004540">
    <property type="term" value="F:RNA nuclease activity"/>
    <property type="evidence" value="ECO:0007669"/>
    <property type="project" value="InterPro"/>
</dbReference>
<dbReference type="AlphaFoldDB" id="A0A7I9Y0N8"/>
<feature type="binding site" evidence="8">
    <location>
        <position position="16"/>
    </location>
    <ligand>
        <name>Mg(2+)</name>
        <dbReference type="ChEBI" id="CHEBI:18420"/>
    </ligand>
</feature>
<dbReference type="GO" id="GO:0016787">
    <property type="term" value="F:hydrolase activity"/>
    <property type="evidence" value="ECO:0007669"/>
    <property type="project" value="UniProtKB-KW"/>
</dbReference>
<gene>
    <name evidence="8" type="primary">vapC</name>
    <name evidence="10" type="ORF">MBOT_29960</name>
</gene>
<evidence type="ECO:0000256" key="5">
    <source>
        <dbReference type="ARBA" id="ARBA00022801"/>
    </source>
</evidence>
<dbReference type="EMBL" id="BLKW01000004">
    <property type="protein sequence ID" value="GFG75631.1"/>
    <property type="molecule type" value="Genomic_DNA"/>
</dbReference>
<dbReference type="GO" id="GO:0000287">
    <property type="term" value="F:magnesium ion binding"/>
    <property type="evidence" value="ECO:0007669"/>
    <property type="project" value="UniProtKB-UniRule"/>
</dbReference>
<feature type="binding site" evidence="8">
    <location>
        <position position="103"/>
    </location>
    <ligand>
        <name>Mg(2+)</name>
        <dbReference type="ChEBI" id="CHEBI:18420"/>
    </ligand>
</feature>
<keyword evidence="2 8" id="KW-1277">Toxin-antitoxin system</keyword>
<evidence type="ECO:0000256" key="4">
    <source>
        <dbReference type="ARBA" id="ARBA00022723"/>
    </source>
</evidence>
<dbReference type="InterPro" id="IPR022907">
    <property type="entry name" value="VapC_family"/>
</dbReference>
<evidence type="ECO:0000256" key="3">
    <source>
        <dbReference type="ARBA" id="ARBA00022722"/>
    </source>
</evidence>
<name>A0A7I9Y0N8_9MYCO</name>
<dbReference type="PANTHER" id="PTHR33653:SF1">
    <property type="entry name" value="RIBONUCLEASE VAPC2"/>
    <property type="match status" value="1"/>
</dbReference>
<keyword evidence="11" id="KW-1185">Reference proteome</keyword>
<comment type="function">
    <text evidence="8">Toxic component of a toxin-antitoxin (TA) system. An RNase.</text>
</comment>
<dbReference type="GO" id="GO:0090729">
    <property type="term" value="F:toxin activity"/>
    <property type="evidence" value="ECO:0007669"/>
    <property type="project" value="UniProtKB-KW"/>
</dbReference>
<evidence type="ECO:0000256" key="2">
    <source>
        <dbReference type="ARBA" id="ARBA00022649"/>
    </source>
</evidence>
<evidence type="ECO:0000256" key="1">
    <source>
        <dbReference type="ARBA" id="ARBA00001946"/>
    </source>
</evidence>
<keyword evidence="3 8" id="KW-0540">Nuclease</keyword>
<dbReference type="InterPro" id="IPR029060">
    <property type="entry name" value="PIN-like_dom_sf"/>
</dbReference>
<evidence type="ECO:0000256" key="6">
    <source>
        <dbReference type="ARBA" id="ARBA00022842"/>
    </source>
</evidence>
<dbReference type="SUPFAM" id="SSF88723">
    <property type="entry name" value="PIN domain-like"/>
    <property type="match status" value="1"/>
</dbReference>
<reference evidence="10 11" key="1">
    <citation type="journal article" date="2019" name="Emerg. Microbes Infect.">
        <title>Comprehensive subspecies identification of 175 nontuberculous mycobacteria species based on 7547 genomic profiles.</title>
        <authorList>
            <person name="Matsumoto Y."/>
            <person name="Kinjo T."/>
            <person name="Motooka D."/>
            <person name="Nabeya D."/>
            <person name="Jung N."/>
            <person name="Uechi K."/>
            <person name="Horii T."/>
            <person name="Iida T."/>
            <person name="Fujita J."/>
            <person name="Nakamura S."/>
        </authorList>
    </citation>
    <scope>NUCLEOTIDE SEQUENCE [LARGE SCALE GENOMIC DNA]</scope>
    <source>
        <strain evidence="10 11">JCM 17322</strain>
    </source>
</reference>
<keyword evidence="8" id="KW-0800">Toxin</keyword>
<evidence type="ECO:0000313" key="10">
    <source>
        <dbReference type="EMBL" id="GFG75631.1"/>
    </source>
</evidence>